<dbReference type="GO" id="GO:0003677">
    <property type="term" value="F:DNA binding"/>
    <property type="evidence" value="ECO:0007669"/>
    <property type="project" value="UniProtKB-KW"/>
</dbReference>
<dbReference type="Gene3D" id="3.20.80.10">
    <property type="entry name" value="Regulatory factor, effector binding domain"/>
    <property type="match status" value="1"/>
</dbReference>
<dbReference type="KEGG" id="sted:SPTER_39670"/>
<protein>
    <submittedName>
        <fullName evidence="6">MerR: Hg(II)-responsive transcriptional regulator</fullName>
    </submittedName>
</protein>
<dbReference type="InterPro" id="IPR011256">
    <property type="entry name" value="Reg_factor_effector_dom_sf"/>
</dbReference>
<organism evidence="6 7">
    <name type="scientific">Sporomusa termitida</name>
    <dbReference type="NCBI Taxonomy" id="2377"/>
    <lineage>
        <taxon>Bacteria</taxon>
        <taxon>Bacillati</taxon>
        <taxon>Bacillota</taxon>
        <taxon>Negativicutes</taxon>
        <taxon>Selenomonadales</taxon>
        <taxon>Sporomusaceae</taxon>
        <taxon>Sporomusa</taxon>
    </lineage>
</organism>
<keyword evidence="2" id="KW-0805">Transcription regulation</keyword>
<dbReference type="InterPro" id="IPR029442">
    <property type="entry name" value="GyrI-like"/>
</dbReference>
<feature type="domain" description="HTH merR-type" evidence="5">
    <location>
        <begin position="4"/>
        <end position="74"/>
    </location>
</feature>
<evidence type="ECO:0000256" key="4">
    <source>
        <dbReference type="ARBA" id="ARBA00023163"/>
    </source>
</evidence>
<dbReference type="OrthoDB" id="9773308at2"/>
<evidence type="ECO:0000313" key="6">
    <source>
        <dbReference type="EMBL" id="QDR82539.1"/>
    </source>
</evidence>
<sequence>MKNRFTIGEMSKLHNIPVKTLRYYDEIGLFKAIEVDQNNGYRYYSTEQFEQLNTIKYLKFLGFSLKEIQKHLGSRDIQSFIKLLKHRQRITHDRIRSLNAVSSQFANRIDDLEQALAIEAVEQPFLKNITKRRIICIDEYICTEPEWELALRKLENETGITPSLFIGRVGLTVAGVNLKAGRFQEYSSVFIFWEDSLAGHNHAFVRYLAEGEYACIYYRGNHSQSSRYYDILLAFINNSGYEIAGHAIECTLIDDYITAEKHLHVTEIQIPVKLLTLQ</sequence>
<dbReference type="InterPro" id="IPR047057">
    <property type="entry name" value="MerR_fam"/>
</dbReference>
<evidence type="ECO:0000256" key="2">
    <source>
        <dbReference type="ARBA" id="ARBA00023015"/>
    </source>
</evidence>
<dbReference type="PROSITE" id="PS50937">
    <property type="entry name" value="HTH_MERR_2"/>
    <property type="match status" value="1"/>
</dbReference>
<keyword evidence="4" id="KW-0804">Transcription</keyword>
<dbReference type="RefSeq" id="WP_144351918.1">
    <property type="nucleotide sequence ID" value="NZ_CP036259.1"/>
</dbReference>
<dbReference type="InterPro" id="IPR009061">
    <property type="entry name" value="DNA-bd_dom_put_sf"/>
</dbReference>
<dbReference type="PANTHER" id="PTHR30204">
    <property type="entry name" value="REDOX-CYCLING DRUG-SENSING TRANSCRIPTIONAL ACTIVATOR SOXR"/>
    <property type="match status" value="1"/>
</dbReference>
<keyword evidence="3" id="KW-0238">DNA-binding</keyword>
<proteinExistence type="predicted"/>
<evidence type="ECO:0000313" key="7">
    <source>
        <dbReference type="Proteomes" id="UP000320776"/>
    </source>
</evidence>
<gene>
    <name evidence="6" type="ORF">SPTER_39670</name>
</gene>
<dbReference type="EMBL" id="CP036259">
    <property type="protein sequence ID" value="QDR82539.1"/>
    <property type="molecule type" value="Genomic_DNA"/>
</dbReference>
<accession>A0A517DYX0</accession>
<dbReference type="SMART" id="SM00422">
    <property type="entry name" value="HTH_MERR"/>
    <property type="match status" value="1"/>
</dbReference>
<name>A0A517DYX0_9FIRM</name>
<keyword evidence="7" id="KW-1185">Reference proteome</keyword>
<dbReference type="Proteomes" id="UP000320776">
    <property type="component" value="Chromosome"/>
</dbReference>
<evidence type="ECO:0000256" key="1">
    <source>
        <dbReference type="ARBA" id="ARBA00022491"/>
    </source>
</evidence>
<dbReference type="AlphaFoldDB" id="A0A517DYX0"/>
<dbReference type="Pfam" id="PF13411">
    <property type="entry name" value="MerR_1"/>
    <property type="match status" value="1"/>
</dbReference>
<dbReference type="PANTHER" id="PTHR30204:SF69">
    <property type="entry name" value="MERR-FAMILY TRANSCRIPTIONAL REGULATOR"/>
    <property type="match status" value="1"/>
</dbReference>
<dbReference type="Pfam" id="PF06445">
    <property type="entry name" value="GyrI-like"/>
    <property type="match status" value="1"/>
</dbReference>
<dbReference type="SUPFAM" id="SSF46955">
    <property type="entry name" value="Putative DNA-binding domain"/>
    <property type="match status" value="1"/>
</dbReference>
<keyword evidence="1" id="KW-0678">Repressor</keyword>
<dbReference type="CDD" id="cd01107">
    <property type="entry name" value="HTH_BmrR"/>
    <property type="match status" value="1"/>
</dbReference>
<evidence type="ECO:0000259" key="5">
    <source>
        <dbReference type="PROSITE" id="PS50937"/>
    </source>
</evidence>
<dbReference type="SUPFAM" id="SSF55136">
    <property type="entry name" value="Probable bacterial effector-binding domain"/>
    <property type="match status" value="1"/>
</dbReference>
<dbReference type="Gene3D" id="1.10.1660.10">
    <property type="match status" value="1"/>
</dbReference>
<reference evidence="6 7" key="1">
    <citation type="submission" date="2019-02" db="EMBL/GenBank/DDBJ databases">
        <title>Closed genome of Sporomusa termitida DSM 4440.</title>
        <authorList>
            <person name="Poehlein A."/>
            <person name="Daniel R."/>
        </authorList>
    </citation>
    <scope>NUCLEOTIDE SEQUENCE [LARGE SCALE GENOMIC DNA]</scope>
    <source>
        <strain evidence="6 7">DSM 4440</strain>
    </source>
</reference>
<dbReference type="InterPro" id="IPR000551">
    <property type="entry name" value="MerR-type_HTH_dom"/>
</dbReference>
<evidence type="ECO:0000256" key="3">
    <source>
        <dbReference type="ARBA" id="ARBA00023125"/>
    </source>
</evidence>
<dbReference type="GO" id="GO:0003700">
    <property type="term" value="F:DNA-binding transcription factor activity"/>
    <property type="evidence" value="ECO:0007669"/>
    <property type="project" value="InterPro"/>
</dbReference>